<evidence type="ECO:0000256" key="5">
    <source>
        <dbReference type="ARBA" id="ARBA00023027"/>
    </source>
</evidence>
<dbReference type="PROSITE" id="PS51201">
    <property type="entry name" value="RCK_N"/>
    <property type="match status" value="2"/>
</dbReference>
<dbReference type="NCBIfam" id="NF007032">
    <property type="entry name" value="PRK09496.1-4"/>
    <property type="match status" value="1"/>
</dbReference>
<feature type="domain" description="RCK N-terminal" evidence="7">
    <location>
        <begin position="233"/>
        <end position="352"/>
    </location>
</feature>
<keyword evidence="5" id="KW-0520">NAD</keyword>
<dbReference type="InterPro" id="IPR050721">
    <property type="entry name" value="Trk_Ktr_HKT_K-transport"/>
</dbReference>
<keyword evidence="6" id="KW-0406">Ion transport</keyword>
<evidence type="ECO:0000313" key="10">
    <source>
        <dbReference type="Proteomes" id="UP000315252"/>
    </source>
</evidence>
<dbReference type="InterPro" id="IPR003148">
    <property type="entry name" value="RCK_N"/>
</dbReference>
<feature type="domain" description="RCK C-terminal" evidence="8">
    <location>
        <begin position="372"/>
        <end position="453"/>
    </location>
</feature>
<dbReference type="PROSITE" id="PS51202">
    <property type="entry name" value="RCK_C"/>
    <property type="match status" value="2"/>
</dbReference>
<evidence type="ECO:0000256" key="6">
    <source>
        <dbReference type="ARBA" id="ARBA00023065"/>
    </source>
</evidence>
<dbReference type="EMBL" id="VHSH01000005">
    <property type="protein sequence ID" value="TQV79197.1"/>
    <property type="molecule type" value="Genomic_DNA"/>
</dbReference>
<dbReference type="Pfam" id="PF02080">
    <property type="entry name" value="TrkA_C"/>
    <property type="match status" value="1"/>
</dbReference>
<evidence type="ECO:0000313" key="9">
    <source>
        <dbReference type="EMBL" id="TQV79197.1"/>
    </source>
</evidence>
<dbReference type="SUPFAM" id="SSF51735">
    <property type="entry name" value="NAD(P)-binding Rossmann-fold domains"/>
    <property type="match status" value="2"/>
</dbReference>
<dbReference type="SUPFAM" id="SSF116726">
    <property type="entry name" value="TrkA C-terminal domain-like"/>
    <property type="match status" value="2"/>
</dbReference>
<feature type="domain" description="RCK C-terminal" evidence="8">
    <location>
        <begin position="144"/>
        <end position="229"/>
    </location>
</feature>
<dbReference type="NCBIfam" id="NF007039">
    <property type="entry name" value="PRK09496.3-2"/>
    <property type="match status" value="1"/>
</dbReference>
<evidence type="ECO:0000256" key="2">
    <source>
        <dbReference type="ARBA" id="ARBA00022448"/>
    </source>
</evidence>
<feature type="domain" description="RCK N-terminal" evidence="7">
    <location>
        <begin position="1"/>
        <end position="124"/>
    </location>
</feature>
<gene>
    <name evidence="9" type="primary">trkA</name>
    <name evidence="9" type="ORF">FKG95_16175</name>
</gene>
<evidence type="ECO:0000256" key="3">
    <source>
        <dbReference type="ARBA" id="ARBA00022538"/>
    </source>
</evidence>
<evidence type="ECO:0000256" key="1">
    <source>
        <dbReference type="ARBA" id="ARBA00017378"/>
    </source>
</evidence>
<dbReference type="GO" id="GO:0005886">
    <property type="term" value="C:plasma membrane"/>
    <property type="evidence" value="ECO:0007669"/>
    <property type="project" value="InterPro"/>
</dbReference>
<dbReference type="Gene3D" id="3.30.70.1450">
    <property type="entry name" value="Regulator of K+ conductance, C-terminal domain"/>
    <property type="match status" value="2"/>
</dbReference>
<name>A0A545TPP9_9PROT</name>
<organism evidence="9 10">
    <name type="scientific">Denitrobaculum tricleocarpae</name>
    <dbReference type="NCBI Taxonomy" id="2591009"/>
    <lineage>
        <taxon>Bacteria</taxon>
        <taxon>Pseudomonadati</taxon>
        <taxon>Pseudomonadota</taxon>
        <taxon>Alphaproteobacteria</taxon>
        <taxon>Rhodospirillales</taxon>
        <taxon>Rhodospirillaceae</taxon>
        <taxon>Denitrobaculum</taxon>
    </lineage>
</organism>
<accession>A0A545TPP9</accession>
<keyword evidence="2" id="KW-0813">Transport</keyword>
<dbReference type="Gene3D" id="3.40.50.720">
    <property type="entry name" value="NAD(P)-binding Rossmann-like Domain"/>
    <property type="match status" value="2"/>
</dbReference>
<dbReference type="PRINTS" id="PR00335">
    <property type="entry name" value="KUPTAKETRKA"/>
</dbReference>
<dbReference type="NCBIfam" id="NF007031">
    <property type="entry name" value="PRK09496.1-2"/>
    <property type="match status" value="1"/>
</dbReference>
<proteinExistence type="predicted"/>
<dbReference type="Proteomes" id="UP000315252">
    <property type="component" value="Unassembled WGS sequence"/>
</dbReference>
<dbReference type="PANTHER" id="PTHR43833:SF5">
    <property type="entry name" value="TRK SYSTEM POTASSIUM UPTAKE PROTEIN TRKA"/>
    <property type="match status" value="1"/>
</dbReference>
<dbReference type="InterPro" id="IPR036721">
    <property type="entry name" value="RCK_C_sf"/>
</dbReference>
<dbReference type="GO" id="GO:0015079">
    <property type="term" value="F:potassium ion transmembrane transporter activity"/>
    <property type="evidence" value="ECO:0007669"/>
    <property type="project" value="InterPro"/>
</dbReference>
<keyword evidence="4" id="KW-0630">Potassium</keyword>
<reference evidence="9 10" key="1">
    <citation type="submission" date="2019-06" db="EMBL/GenBank/DDBJ databases">
        <title>Whole genome sequence for Rhodospirillaceae sp. R148.</title>
        <authorList>
            <person name="Wang G."/>
        </authorList>
    </citation>
    <scope>NUCLEOTIDE SEQUENCE [LARGE SCALE GENOMIC DNA]</scope>
    <source>
        <strain evidence="9 10">R148</strain>
    </source>
</reference>
<dbReference type="PANTHER" id="PTHR43833">
    <property type="entry name" value="POTASSIUM CHANNEL PROTEIN 2-RELATED-RELATED"/>
    <property type="match status" value="1"/>
</dbReference>
<evidence type="ECO:0000256" key="4">
    <source>
        <dbReference type="ARBA" id="ARBA00022958"/>
    </source>
</evidence>
<dbReference type="InterPro" id="IPR006037">
    <property type="entry name" value="RCK_C"/>
</dbReference>
<dbReference type="Pfam" id="PF02254">
    <property type="entry name" value="TrkA_N"/>
    <property type="match status" value="2"/>
</dbReference>
<evidence type="ECO:0000259" key="8">
    <source>
        <dbReference type="PROSITE" id="PS51202"/>
    </source>
</evidence>
<protein>
    <recommendedName>
        <fullName evidence="1">Trk system potassium uptake protein TrkA</fullName>
    </recommendedName>
</protein>
<comment type="caution">
    <text evidence="9">The sequence shown here is derived from an EMBL/GenBank/DDBJ whole genome shotgun (WGS) entry which is preliminary data.</text>
</comment>
<evidence type="ECO:0000259" key="7">
    <source>
        <dbReference type="PROSITE" id="PS51201"/>
    </source>
</evidence>
<dbReference type="NCBIfam" id="NF007030">
    <property type="entry name" value="PRK09496.1-1"/>
    <property type="match status" value="1"/>
</dbReference>
<dbReference type="OrthoDB" id="9775180at2"/>
<sequence length="458" mass="50005">MKVLICGAGQVGFNIARYLSGENADITVIDQSPELIRKISDSLDVKGLVGFASHPDVLERAGAPDADMVIAVTYADEVNMVACQICHSIFEVPTKIARVRHQSYLEPMWSHLFSRDNMPIDVIISPEIEVARAIERRLQVPGAFDVHPLADGKVSMIGVRCTAETPILNTPLRQLTALFPDLHIVIVGIWRDGKGFVPTPDDDLRDGDDVYFVLEHSHLLRSMAAFGHEEKEARRVVIIGGGNIGLNLATAVEKNHPQVSMKLIEVDKSRAEKVAQELERCVVIHGSALDTEILEEANIMAAETVVAVSNDDEVNILASLLAKRHGCQRAVTLINTNSYSPLIGSLGIDTVVSPRAITVSTILQHVRRGRIRSVHSISEGFGEIIEAEALETSSLVGVPIRDADLPDGVIVGAIVRDEEVIIPRGDTIVRANDLVIIFAITEAVKKIEKLFAVKLEFF</sequence>
<keyword evidence="3" id="KW-0633">Potassium transport</keyword>
<dbReference type="InterPro" id="IPR006036">
    <property type="entry name" value="K_uptake_TrkA"/>
</dbReference>
<dbReference type="NCBIfam" id="NF007041">
    <property type="entry name" value="PRK09496.3-4"/>
    <property type="match status" value="1"/>
</dbReference>
<dbReference type="RefSeq" id="WP_142897421.1">
    <property type="nucleotide sequence ID" value="NZ_ML660056.1"/>
</dbReference>
<dbReference type="AlphaFoldDB" id="A0A545TPP9"/>
<keyword evidence="10" id="KW-1185">Reference proteome</keyword>
<dbReference type="InterPro" id="IPR036291">
    <property type="entry name" value="NAD(P)-bd_dom_sf"/>
</dbReference>